<name>A0A814G4Z5_ADIRI</name>
<proteinExistence type="predicted"/>
<accession>A0A814G4Z5</accession>
<feature type="coiled-coil region" evidence="1">
    <location>
        <begin position="7"/>
        <end position="34"/>
    </location>
</feature>
<dbReference type="EMBL" id="CAJNOJ010000249">
    <property type="protein sequence ID" value="CAF1335958.1"/>
    <property type="molecule type" value="Genomic_DNA"/>
</dbReference>
<evidence type="ECO:0000313" key="3">
    <source>
        <dbReference type="EMBL" id="CAF0991450.1"/>
    </source>
</evidence>
<dbReference type="PANTHER" id="PTHR36649">
    <property type="entry name" value="UBIQUITIN-LIKE DOMAIN-CONTAINING PROTEIN"/>
    <property type="match status" value="1"/>
</dbReference>
<organism evidence="3 5">
    <name type="scientific">Adineta ricciae</name>
    <name type="common">Rotifer</name>
    <dbReference type="NCBI Taxonomy" id="249248"/>
    <lineage>
        <taxon>Eukaryota</taxon>
        <taxon>Metazoa</taxon>
        <taxon>Spiralia</taxon>
        <taxon>Gnathifera</taxon>
        <taxon>Rotifera</taxon>
        <taxon>Eurotatoria</taxon>
        <taxon>Bdelloidea</taxon>
        <taxon>Adinetida</taxon>
        <taxon>Adinetidae</taxon>
        <taxon>Adineta</taxon>
    </lineage>
</organism>
<keyword evidence="5" id="KW-1185">Reference proteome</keyword>
<dbReference type="Proteomes" id="UP000663852">
    <property type="component" value="Unassembled WGS sequence"/>
</dbReference>
<sequence length="540" mass="60573">MDHLEIVYSINQRIKELQEKIEKLRQKSSQKGKGIDADAERRIGDLNMKINELILERTRELKRVRWSEKRKPRVKPTIKPADKDDSATVPEAVDTDRTPTPIPVAIQSVLVPSTLKVSDMDVGTDSTTLTMVPTWFQTDSEEDALDGIVYPEDAGDREQFVTVARFRAVRGQSKDFTLHPIDISEKSTETLILSLDAFARQFGGQLSFTNRNLTFENSAENAACGVPNLGSAHLLANDGVPTANFSFIVELDYETELAFSEQTLETFIINFTVAIAQVLGCKKDYVRVFSIEKVDGQPGLVRVNFGLTTANQEDTESLAIQLQDKAKKGFGDNEVLQIVQLGDYEYKWKSVLSYLELRVSDFDPRFNFDYAQPGLPYEQERGSYPYFLPLGWYRHALNVSQKYSDGTVWLDHKNSAGEWPVAFHGTHSGAVGNITRHGLSTDGVKRDLMLEEAVQQRGLAMNKPGLYLATHCNGGSDAYATTFPVQNGNITEMFQIVFQCRVKPDSFTVHTCCIVEGHGWRVVDPTAVRPYGLLLRKIET</sequence>
<evidence type="ECO:0000313" key="5">
    <source>
        <dbReference type="Proteomes" id="UP000663828"/>
    </source>
</evidence>
<reference evidence="3" key="1">
    <citation type="submission" date="2021-02" db="EMBL/GenBank/DDBJ databases">
        <authorList>
            <person name="Nowell W R."/>
        </authorList>
    </citation>
    <scope>NUCLEOTIDE SEQUENCE</scope>
</reference>
<dbReference type="EMBL" id="CAJNOR010000723">
    <property type="protein sequence ID" value="CAF0991450.1"/>
    <property type="molecule type" value="Genomic_DNA"/>
</dbReference>
<evidence type="ECO:0000313" key="4">
    <source>
        <dbReference type="EMBL" id="CAF1335958.1"/>
    </source>
</evidence>
<comment type="caution">
    <text evidence="3">The sequence shown here is derived from an EMBL/GenBank/DDBJ whole genome shotgun (WGS) entry which is preliminary data.</text>
</comment>
<keyword evidence="1" id="KW-0175">Coiled coil</keyword>
<dbReference type="PANTHER" id="PTHR36649:SF28">
    <property type="entry name" value="UBIQUITIN-LIKE DOMAIN-CONTAINING PROTEIN"/>
    <property type="match status" value="1"/>
</dbReference>
<evidence type="ECO:0000256" key="2">
    <source>
        <dbReference type="SAM" id="MobiDB-lite"/>
    </source>
</evidence>
<dbReference type="OrthoDB" id="428577at2759"/>
<dbReference type="AlphaFoldDB" id="A0A814G4Z5"/>
<gene>
    <name evidence="4" type="ORF">EDS130_LOCUS32459</name>
    <name evidence="3" type="ORF">XAT740_LOCUS12718</name>
</gene>
<feature type="region of interest" description="Disordered" evidence="2">
    <location>
        <begin position="69"/>
        <end position="99"/>
    </location>
</feature>
<evidence type="ECO:0000256" key="1">
    <source>
        <dbReference type="SAM" id="Coils"/>
    </source>
</evidence>
<protein>
    <submittedName>
        <fullName evidence="3">Uncharacterized protein</fullName>
    </submittedName>
</protein>
<dbReference type="Proteomes" id="UP000663828">
    <property type="component" value="Unassembled WGS sequence"/>
</dbReference>